<evidence type="ECO:0000256" key="2">
    <source>
        <dbReference type="SAM" id="MobiDB-lite"/>
    </source>
</evidence>
<feature type="compositionally biased region" description="Basic residues" evidence="2">
    <location>
        <begin position="142"/>
        <end position="151"/>
    </location>
</feature>
<keyword evidence="1" id="KW-0175">Coiled coil</keyword>
<dbReference type="Proteomes" id="UP000887575">
    <property type="component" value="Unassembled WGS sequence"/>
</dbReference>
<evidence type="ECO:0000256" key="1">
    <source>
        <dbReference type="SAM" id="Coils"/>
    </source>
</evidence>
<feature type="region of interest" description="Disordered" evidence="2">
    <location>
        <begin position="134"/>
        <end position="159"/>
    </location>
</feature>
<sequence>MQICTVFLSFSILYLIPFTLEKPTNQTEVAEKTNESKKSELRERRLLQRKRRKMKELREEIRILTMQLDPQANRDLFENFSEKEEKPSGNRRRHHREEKWNKKLLEKLKHIVNRLDRLERTISTVFKIDRIDGEKPKSTTKSSRRRQKVTKNKNETEMNEKEIRRKLPVIPTKQDFNVCLQHKDCMPGSCCIRRVDNTQRCQILMLGVDALCTDSCQCTPPMSCFQNTNSTMAICKRPTGDDIRNGIYLSKDDKILIQDL</sequence>
<feature type="signal peptide" evidence="3">
    <location>
        <begin position="1"/>
        <end position="21"/>
    </location>
</feature>
<keyword evidence="4" id="KW-1185">Reference proteome</keyword>
<protein>
    <submittedName>
        <fullName evidence="5">Uncharacterized protein</fullName>
    </submittedName>
</protein>
<evidence type="ECO:0000256" key="3">
    <source>
        <dbReference type="SAM" id="SignalP"/>
    </source>
</evidence>
<proteinExistence type="predicted"/>
<feature type="coiled-coil region" evidence="1">
    <location>
        <begin position="40"/>
        <end position="67"/>
    </location>
</feature>
<reference evidence="5" key="1">
    <citation type="submission" date="2024-02" db="UniProtKB">
        <authorList>
            <consortium name="WormBaseParasite"/>
        </authorList>
    </citation>
    <scope>IDENTIFICATION</scope>
</reference>
<feature type="chain" id="PRO_5042168799" evidence="3">
    <location>
        <begin position="22"/>
        <end position="260"/>
    </location>
</feature>
<evidence type="ECO:0000313" key="5">
    <source>
        <dbReference type="WBParaSite" id="MBELARI_LOCUS12597"/>
    </source>
</evidence>
<evidence type="ECO:0000313" key="4">
    <source>
        <dbReference type="Proteomes" id="UP000887575"/>
    </source>
</evidence>
<name>A0AAF3EF68_9BILA</name>
<dbReference type="AlphaFoldDB" id="A0AAF3EF68"/>
<dbReference type="WBParaSite" id="MBELARI_LOCUS12597">
    <property type="protein sequence ID" value="MBELARI_LOCUS12597"/>
    <property type="gene ID" value="MBELARI_LOCUS12597"/>
</dbReference>
<keyword evidence="3" id="KW-0732">Signal</keyword>
<organism evidence="4 5">
    <name type="scientific">Mesorhabditis belari</name>
    <dbReference type="NCBI Taxonomy" id="2138241"/>
    <lineage>
        <taxon>Eukaryota</taxon>
        <taxon>Metazoa</taxon>
        <taxon>Ecdysozoa</taxon>
        <taxon>Nematoda</taxon>
        <taxon>Chromadorea</taxon>
        <taxon>Rhabditida</taxon>
        <taxon>Rhabditina</taxon>
        <taxon>Rhabditomorpha</taxon>
        <taxon>Rhabditoidea</taxon>
        <taxon>Rhabditidae</taxon>
        <taxon>Mesorhabditinae</taxon>
        <taxon>Mesorhabditis</taxon>
    </lineage>
</organism>
<accession>A0AAF3EF68</accession>